<keyword evidence="2" id="KW-0812">Transmembrane</keyword>
<protein>
    <submittedName>
        <fullName evidence="3">Uncharacterized protein</fullName>
    </submittedName>
</protein>
<keyword evidence="2" id="KW-1133">Transmembrane helix</keyword>
<accession>A0AAN9B6L2</accession>
<feature type="transmembrane region" description="Helical" evidence="2">
    <location>
        <begin position="61"/>
        <end position="81"/>
    </location>
</feature>
<evidence type="ECO:0000256" key="2">
    <source>
        <dbReference type="SAM" id="Phobius"/>
    </source>
</evidence>
<name>A0AAN9B6L2_9CAEN</name>
<evidence type="ECO:0000256" key="1">
    <source>
        <dbReference type="SAM" id="MobiDB-lite"/>
    </source>
</evidence>
<dbReference type="Proteomes" id="UP001374579">
    <property type="component" value="Unassembled WGS sequence"/>
</dbReference>
<dbReference type="AlphaFoldDB" id="A0AAN9B6L2"/>
<reference evidence="3 4" key="1">
    <citation type="submission" date="2024-02" db="EMBL/GenBank/DDBJ databases">
        <title>Chromosome-scale genome assembly of the rough periwinkle Littorina saxatilis.</title>
        <authorList>
            <person name="De Jode A."/>
            <person name="Faria R."/>
            <person name="Formenti G."/>
            <person name="Sims Y."/>
            <person name="Smith T.P."/>
            <person name="Tracey A."/>
            <person name="Wood J.M.D."/>
            <person name="Zagrodzka Z.B."/>
            <person name="Johannesson K."/>
            <person name="Butlin R.K."/>
            <person name="Leder E.H."/>
        </authorList>
    </citation>
    <scope>NUCLEOTIDE SEQUENCE [LARGE SCALE GENOMIC DNA]</scope>
    <source>
        <strain evidence="3">Snail1</strain>
        <tissue evidence="3">Muscle</tissue>
    </source>
</reference>
<proteinExistence type="predicted"/>
<dbReference type="EMBL" id="JBAMIC010000012">
    <property type="protein sequence ID" value="KAK7098844.1"/>
    <property type="molecule type" value="Genomic_DNA"/>
</dbReference>
<evidence type="ECO:0000313" key="4">
    <source>
        <dbReference type="Proteomes" id="UP001374579"/>
    </source>
</evidence>
<keyword evidence="2" id="KW-0472">Membrane</keyword>
<comment type="caution">
    <text evidence="3">The sequence shown here is derived from an EMBL/GenBank/DDBJ whole genome shotgun (WGS) entry which is preliminary data.</text>
</comment>
<feature type="compositionally biased region" description="Polar residues" evidence="1">
    <location>
        <begin position="1"/>
        <end position="12"/>
    </location>
</feature>
<keyword evidence="4" id="KW-1185">Reference proteome</keyword>
<feature type="region of interest" description="Disordered" evidence="1">
    <location>
        <begin position="85"/>
        <end position="123"/>
    </location>
</feature>
<organism evidence="3 4">
    <name type="scientific">Littorina saxatilis</name>
    <dbReference type="NCBI Taxonomy" id="31220"/>
    <lineage>
        <taxon>Eukaryota</taxon>
        <taxon>Metazoa</taxon>
        <taxon>Spiralia</taxon>
        <taxon>Lophotrochozoa</taxon>
        <taxon>Mollusca</taxon>
        <taxon>Gastropoda</taxon>
        <taxon>Caenogastropoda</taxon>
        <taxon>Littorinimorpha</taxon>
        <taxon>Littorinoidea</taxon>
        <taxon>Littorinidae</taxon>
        <taxon>Littorina</taxon>
    </lineage>
</organism>
<sequence>MPKQTHSNLTQPTTTTAGNETVVTEEKNVTVAAPVNKFQAVVDAGIIEDPETDHRNQSTTLWAVGGTLLALSTLFVLATQFERQRRKQRARRLNETGSSGTTDPIVQFELLRRTSGASQDGAP</sequence>
<feature type="compositionally biased region" description="Polar residues" evidence="1">
    <location>
        <begin position="95"/>
        <end position="104"/>
    </location>
</feature>
<gene>
    <name evidence="3" type="ORF">V1264_003068</name>
</gene>
<feature type="region of interest" description="Disordered" evidence="1">
    <location>
        <begin position="1"/>
        <end position="20"/>
    </location>
</feature>
<evidence type="ECO:0000313" key="3">
    <source>
        <dbReference type="EMBL" id="KAK7098844.1"/>
    </source>
</evidence>